<reference evidence="1 2" key="1">
    <citation type="submission" date="2019-07" db="EMBL/GenBank/DDBJ databases">
        <authorList>
            <person name="Huq M.A."/>
        </authorList>
    </citation>
    <scope>NUCLEOTIDE SEQUENCE [LARGE SCALE GENOMIC DNA]</scope>
    <source>
        <strain evidence="1 2">MAH-19</strain>
    </source>
</reference>
<accession>A0A556M9K9</accession>
<protein>
    <recommendedName>
        <fullName evidence="3">Cthe-2314-like HEPN domain-containing protein</fullName>
    </recommendedName>
</protein>
<keyword evidence="2" id="KW-1185">Reference proteome</keyword>
<proteinExistence type="predicted"/>
<evidence type="ECO:0000313" key="1">
    <source>
        <dbReference type="EMBL" id="TSJ36582.1"/>
    </source>
</evidence>
<dbReference type="AlphaFoldDB" id="A0A556M9K9"/>
<dbReference type="OrthoDB" id="792945at2"/>
<name>A0A556M9K9_9SPHI</name>
<dbReference type="RefSeq" id="WP_144250550.1">
    <property type="nucleotide sequence ID" value="NZ_VLPK01000006.1"/>
</dbReference>
<comment type="caution">
    <text evidence="1">The sequence shown here is derived from an EMBL/GenBank/DDBJ whole genome shotgun (WGS) entry which is preliminary data.</text>
</comment>
<organism evidence="1 2">
    <name type="scientific">Mucilaginibacter corticis</name>
    <dbReference type="NCBI Taxonomy" id="2597670"/>
    <lineage>
        <taxon>Bacteria</taxon>
        <taxon>Pseudomonadati</taxon>
        <taxon>Bacteroidota</taxon>
        <taxon>Sphingobacteriia</taxon>
        <taxon>Sphingobacteriales</taxon>
        <taxon>Sphingobacteriaceae</taxon>
        <taxon>Mucilaginibacter</taxon>
    </lineage>
</organism>
<dbReference type="Proteomes" id="UP000318733">
    <property type="component" value="Unassembled WGS sequence"/>
</dbReference>
<sequence>MSRSVEERNLVGHNHRGHIIDACSWLEKHIEVFILDFFVGERGTRWDMMREILLDRFHFDGKIATMEVLVKKSAGTNFKKLYGKLFGELRYIKEQRNFFAHYVQIARLDTDDISLISLRDGAKTLNYTEQELKDLFEKILKCSNEVVELNKKVNEFLPEEFPR</sequence>
<dbReference type="EMBL" id="VLPK01000006">
    <property type="protein sequence ID" value="TSJ36582.1"/>
    <property type="molecule type" value="Genomic_DNA"/>
</dbReference>
<evidence type="ECO:0000313" key="2">
    <source>
        <dbReference type="Proteomes" id="UP000318733"/>
    </source>
</evidence>
<gene>
    <name evidence="1" type="ORF">FO440_22405</name>
</gene>
<evidence type="ECO:0008006" key="3">
    <source>
        <dbReference type="Google" id="ProtNLM"/>
    </source>
</evidence>